<dbReference type="EMBL" id="LLYA01000018">
    <property type="protein sequence ID" value="KRR29627.1"/>
    <property type="molecule type" value="Genomic_DNA"/>
</dbReference>
<protein>
    <recommendedName>
        <fullName evidence="6">Beta-lactamase-related domain-containing protein</fullName>
    </recommendedName>
</protein>
<organism evidence="4 5">
    <name type="scientific">Bradyrhizobium retamae</name>
    <dbReference type="NCBI Taxonomy" id="1300035"/>
    <lineage>
        <taxon>Bacteria</taxon>
        <taxon>Pseudomonadati</taxon>
        <taxon>Pseudomonadota</taxon>
        <taxon>Alphaproteobacteria</taxon>
        <taxon>Hyphomicrobiales</taxon>
        <taxon>Nitrobacteraceae</taxon>
        <taxon>Bradyrhizobium</taxon>
    </lineage>
</organism>
<dbReference type="Pfam" id="PF00144">
    <property type="entry name" value="Beta-lactamase"/>
    <property type="match status" value="1"/>
</dbReference>
<reference evidence="4 5" key="1">
    <citation type="submission" date="2014-03" db="EMBL/GenBank/DDBJ databases">
        <title>Bradyrhizobium valentinum sp. nov., isolated from effective nodules of Lupinus mariae-josephae, a lupine endemic of basic-lime soils in Eastern Spain.</title>
        <authorList>
            <person name="Duran D."/>
            <person name="Rey L."/>
            <person name="Navarro A."/>
            <person name="Busquets A."/>
            <person name="Imperial J."/>
            <person name="Ruiz-Argueso T."/>
        </authorList>
    </citation>
    <scope>NUCLEOTIDE SEQUENCE [LARGE SCALE GENOMIC DNA]</scope>
    <source>
        <strain evidence="4 5">Ro19</strain>
    </source>
</reference>
<keyword evidence="5" id="KW-1185">Reference proteome</keyword>
<name>A0A0R3NBW3_9BRAD</name>
<dbReference type="InterPro" id="IPR021860">
    <property type="entry name" value="Peptidase_S12_Pab87-rel_C"/>
</dbReference>
<dbReference type="InterPro" id="IPR051478">
    <property type="entry name" value="Beta-lactamase-like_AB/R"/>
</dbReference>
<dbReference type="Pfam" id="PF11954">
    <property type="entry name" value="DUF3471"/>
    <property type="match status" value="1"/>
</dbReference>
<evidence type="ECO:0000313" key="4">
    <source>
        <dbReference type="EMBL" id="KRR29627.1"/>
    </source>
</evidence>
<evidence type="ECO:0008006" key="6">
    <source>
        <dbReference type="Google" id="ProtNLM"/>
    </source>
</evidence>
<evidence type="ECO:0000259" key="2">
    <source>
        <dbReference type="Pfam" id="PF00144"/>
    </source>
</evidence>
<dbReference type="SUPFAM" id="SSF56601">
    <property type="entry name" value="beta-lactamase/transpeptidase-like"/>
    <property type="match status" value="1"/>
</dbReference>
<proteinExistence type="inferred from homology"/>
<dbReference type="PANTHER" id="PTHR22935:SF95">
    <property type="entry name" value="BETA-LACTAMASE-LIKE 1-RELATED"/>
    <property type="match status" value="1"/>
</dbReference>
<dbReference type="AlphaFoldDB" id="A0A0R3NBW3"/>
<gene>
    <name evidence="4" type="ORF">CQ13_38410</name>
</gene>
<evidence type="ECO:0000256" key="1">
    <source>
        <dbReference type="ARBA" id="ARBA00038473"/>
    </source>
</evidence>
<sequence>MIVGTTEAKNHTIVPYGRCDISTGKVINERTIFEIGSVTKLFTALLLSDMVNRGEVKLEEPVVDLLPAGTRVPVRNGRAITLRDLASHYSGLPRLPTNFAPKDPKDPYADYTENELYQFLETYELVRTPGDTFEYSNLGVGLLGHALVLRAGCADYESLVRSRILAPLRMDDTFVRIPPGFLGSVATGHDDNLDPVPNWNLDVLAGAGGLRSNLSDLLLFMDALCDPEQTSIGSMISPLVKPLSQGGLGLLPTPHYDGPTSISHAGGTGGFSSFVGCIPEWKRGIVCLSNSGIPAIADLAVHVLDPRWGMHWYRKEADVDPSQFARLLGRYRLGPNHVFQVTSTADRLYVQLTGQQALRAFPASEWHFFYKAVGAQITFEPDAGGRAARLILHQNSCDQIADRIE</sequence>
<dbReference type="InterPro" id="IPR001466">
    <property type="entry name" value="Beta-lactam-related"/>
</dbReference>
<dbReference type="InterPro" id="IPR012338">
    <property type="entry name" value="Beta-lactam/transpept-like"/>
</dbReference>
<accession>A0A0R3NBW3</accession>
<feature type="domain" description="Beta-lactamase-related" evidence="2">
    <location>
        <begin position="16"/>
        <end position="293"/>
    </location>
</feature>
<dbReference type="PANTHER" id="PTHR22935">
    <property type="entry name" value="PENICILLIN-BINDING PROTEIN"/>
    <property type="match status" value="1"/>
</dbReference>
<feature type="domain" description="Peptidase S12 Pab87-related C-terminal" evidence="3">
    <location>
        <begin position="314"/>
        <end position="393"/>
    </location>
</feature>
<evidence type="ECO:0000259" key="3">
    <source>
        <dbReference type="Pfam" id="PF11954"/>
    </source>
</evidence>
<dbReference type="Proteomes" id="UP000052023">
    <property type="component" value="Unassembled WGS sequence"/>
</dbReference>
<comment type="caution">
    <text evidence="4">The sequence shown here is derived from an EMBL/GenBank/DDBJ whole genome shotgun (WGS) entry which is preliminary data.</text>
</comment>
<evidence type="ECO:0000313" key="5">
    <source>
        <dbReference type="Proteomes" id="UP000052023"/>
    </source>
</evidence>
<comment type="similarity">
    <text evidence="1">Belongs to the beta-lactamase family.</text>
</comment>
<dbReference type="Gene3D" id="3.40.710.10">
    <property type="entry name" value="DD-peptidase/beta-lactamase superfamily"/>
    <property type="match status" value="1"/>
</dbReference>